<dbReference type="EC" id="2.7.13.3" evidence="2"/>
<evidence type="ECO:0000256" key="1">
    <source>
        <dbReference type="ARBA" id="ARBA00000085"/>
    </source>
</evidence>
<proteinExistence type="predicted"/>
<gene>
    <name evidence="9" type="ORF">LCGC14_1446010</name>
</gene>
<dbReference type="PROSITE" id="PS50109">
    <property type="entry name" value="HIS_KIN"/>
    <property type="match status" value="1"/>
</dbReference>
<dbReference type="PROSITE" id="PS50113">
    <property type="entry name" value="PAC"/>
    <property type="match status" value="1"/>
</dbReference>
<name>A0A0F9JJ79_9ZZZZ</name>
<dbReference type="InterPro" id="IPR005467">
    <property type="entry name" value="His_kinase_dom"/>
</dbReference>
<dbReference type="InterPro" id="IPR003594">
    <property type="entry name" value="HATPase_dom"/>
</dbReference>
<keyword evidence="3" id="KW-0597">Phosphoprotein</keyword>
<feature type="domain" description="PAS" evidence="7">
    <location>
        <begin position="126"/>
        <end position="151"/>
    </location>
</feature>
<dbReference type="PANTHER" id="PTHR43304">
    <property type="entry name" value="PHYTOCHROME-LIKE PROTEIN CPH1"/>
    <property type="match status" value="1"/>
</dbReference>
<evidence type="ECO:0000259" key="7">
    <source>
        <dbReference type="PROSITE" id="PS50112"/>
    </source>
</evidence>
<dbReference type="SUPFAM" id="SSF55874">
    <property type="entry name" value="ATPase domain of HSP90 chaperone/DNA topoisomerase II/histidine kinase"/>
    <property type="match status" value="1"/>
</dbReference>
<evidence type="ECO:0000256" key="2">
    <source>
        <dbReference type="ARBA" id="ARBA00012438"/>
    </source>
</evidence>
<dbReference type="SMART" id="SM00387">
    <property type="entry name" value="HATPase_c"/>
    <property type="match status" value="1"/>
</dbReference>
<dbReference type="NCBIfam" id="TIGR00229">
    <property type="entry name" value="sensory_box"/>
    <property type="match status" value="1"/>
</dbReference>
<evidence type="ECO:0000256" key="4">
    <source>
        <dbReference type="ARBA" id="ARBA00022679"/>
    </source>
</evidence>
<evidence type="ECO:0000256" key="5">
    <source>
        <dbReference type="ARBA" id="ARBA00022777"/>
    </source>
</evidence>
<dbReference type="CDD" id="cd00130">
    <property type="entry name" value="PAS"/>
    <property type="match status" value="1"/>
</dbReference>
<dbReference type="AlphaFoldDB" id="A0A0F9JJ79"/>
<comment type="catalytic activity">
    <reaction evidence="1">
        <text>ATP + protein L-histidine = ADP + protein N-phospho-L-histidine.</text>
        <dbReference type="EC" id="2.7.13.3"/>
    </reaction>
</comment>
<evidence type="ECO:0000259" key="6">
    <source>
        <dbReference type="PROSITE" id="PS50109"/>
    </source>
</evidence>
<keyword evidence="5" id="KW-0418">Kinase</keyword>
<organism evidence="9">
    <name type="scientific">marine sediment metagenome</name>
    <dbReference type="NCBI Taxonomy" id="412755"/>
    <lineage>
        <taxon>unclassified sequences</taxon>
        <taxon>metagenomes</taxon>
        <taxon>ecological metagenomes</taxon>
    </lineage>
</organism>
<accession>A0A0F9JJ79</accession>
<dbReference type="Gene3D" id="3.30.565.10">
    <property type="entry name" value="Histidine kinase-like ATPase, C-terminal domain"/>
    <property type="match status" value="1"/>
</dbReference>
<dbReference type="SUPFAM" id="SSF55785">
    <property type="entry name" value="PYP-like sensor domain (PAS domain)"/>
    <property type="match status" value="1"/>
</dbReference>
<reference evidence="9" key="1">
    <citation type="journal article" date="2015" name="Nature">
        <title>Complex archaea that bridge the gap between prokaryotes and eukaryotes.</title>
        <authorList>
            <person name="Spang A."/>
            <person name="Saw J.H."/>
            <person name="Jorgensen S.L."/>
            <person name="Zaremba-Niedzwiedzka K."/>
            <person name="Martijn J."/>
            <person name="Lind A.E."/>
            <person name="van Eijk R."/>
            <person name="Schleper C."/>
            <person name="Guy L."/>
            <person name="Ettema T.J."/>
        </authorList>
    </citation>
    <scope>NUCLEOTIDE SEQUENCE</scope>
</reference>
<dbReference type="InterPro" id="IPR000700">
    <property type="entry name" value="PAS-assoc_C"/>
</dbReference>
<dbReference type="PANTHER" id="PTHR43304:SF1">
    <property type="entry name" value="PAC DOMAIN-CONTAINING PROTEIN"/>
    <property type="match status" value="1"/>
</dbReference>
<dbReference type="PRINTS" id="PR00344">
    <property type="entry name" value="BCTRLSENSOR"/>
</dbReference>
<evidence type="ECO:0000259" key="8">
    <source>
        <dbReference type="PROSITE" id="PS50113"/>
    </source>
</evidence>
<dbReference type="InterPro" id="IPR001610">
    <property type="entry name" value="PAC"/>
</dbReference>
<dbReference type="InterPro" id="IPR004358">
    <property type="entry name" value="Sig_transdc_His_kin-like_C"/>
</dbReference>
<dbReference type="SMART" id="SM00091">
    <property type="entry name" value="PAS"/>
    <property type="match status" value="2"/>
</dbReference>
<dbReference type="InterPro" id="IPR035965">
    <property type="entry name" value="PAS-like_dom_sf"/>
</dbReference>
<dbReference type="SMART" id="SM00086">
    <property type="entry name" value="PAC"/>
    <property type="match status" value="1"/>
</dbReference>
<dbReference type="Pfam" id="PF02518">
    <property type="entry name" value="HATPase_c"/>
    <property type="match status" value="1"/>
</dbReference>
<keyword evidence="4" id="KW-0808">Transferase</keyword>
<dbReference type="GO" id="GO:0004673">
    <property type="term" value="F:protein histidine kinase activity"/>
    <property type="evidence" value="ECO:0007669"/>
    <property type="project" value="UniProtKB-EC"/>
</dbReference>
<sequence>MNNEKIADLAKFPSENPNPVLRVSKDKIIYINEAGQDLLNVQANDPVPKKLFESINKAIATNSVVSIETEFGNQIFVFNLTPIENEEYVNIYGMNISERKKAEGELRLHSEIMTNMTEGVYLTRLEDGIIVYANPRFEEMFGYDPGEMMGQYVSIVNAPTNKTPDETKNEIIGILEETGEWHGEVNNIKKNGTPFWCYANVSTFNHPEYGRVIVSVHADITERKKIEDELKKSEKLISEAYQRAEIYKDLFAHDISNILQNIKSSVGLLSMWQENPVDQQKMTEVIRIVNHQVFRGAKLIRNIQKLSQINGEAKLIGIDPFIKLNEAIKFLKKSYTDKQIEIKINSQIKEAKILGNDLLLDIYENLMINSVKYNKNPTIEIQINISKIREDNLDYLKFEVIDNGIGISDLMKEKIFNGTTKHKDKTKGMGLGLILVRKIILSYKGKIWVEDKVNGDPSQGSNFVVLLLEVK</sequence>
<evidence type="ECO:0000313" key="9">
    <source>
        <dbReference type="EMBL" id="KKM69914.1"/>
    </source>
</evidence>
<dbReference type="Pfam" id="PF13426">
    <property type="entry name" value="PAS_9"/>
    <property type="match status" value="1"/>
</dbReference>
<dbReference type="InterPro" id="IPR000014">
    <property type="entry name" value="PAS"/>
</dbReference>
<dbReference type="InterPro" id="IPR052162">
    <property type="entry name" value="Sensor_kinase/Photoreceptor"/>
</dbReference>
<dbReference type="InterPro" id="IPR036890">
    <property type="entry name" value="HATPase_C_sf"/>
</dbReference>
<dbReference type="Gene3D" id="3.30.450.20">
    <property type="entry name" value="PAS domain"/>
    <property type="match status" value="1"/>
</dbReference>
<feature type="domain" description="Histidine kinase" evidence="6">
    <location>
        <begin position="250"/>
        <end position="471"/>
    </location>
</feature>
<comment type="caution">
    <text evidence="9">The sequence shown here is derived from an EMBL/GenBank/DDBJ whole genome shotgun (WGS) entry which is preliminary data.</text>
</comment>
<feature type="domain" description="PAC" evidence="8">
    <location>
        <begin position="181"/>
        <end position="232"/>
    </location>
</feature>
<dbReference type="PROSITE" id="PS50112">
    <property type="entry name" value="PAS"/>
    <property type="match status" value="1"/>
</dbReference>
<dbReference type="EMBL" id="LAZR01009910">
    <property type="protein sequence ID" value="KKM69914.1"/>
    <property type="molecule type" value="Genomic_DNA"/>
</dbReference>
<protein>
    <recommendedName>
        <fullName evidence="2">histidine kinase</fullName>
        <ecNumber evidence="2">2.7.13.3</ecNumber>
    </recommendedName>
</protein>
<evidence type="ECO:0000256" key="3">
    <source>
        <dbReference type="ARBA" id="ARBA00022553"/>
    </source>
</evidence>